<feature type="region of interest" description="Disordered" evidence="1">
    <location>
        <begin position="88"/>
        <end position="140"/>
    </location>
</feature>
<evidence type="ECO:0000313" key="3">
    <source>
        <dbReference type="Proteomes" id="UP001152622"/>
    </source>
</evidence>
<dbReference type="Pfam" id="PF00859">
    <property type="entry name" value="CTF_NFI"/>
    <property type="match status" value="1"/>
</dbReference>
<feature type="compositionally biased region" description="Polar residues" evidence="1">
    <location>
        <begin position="12"/>
        <end position="24"/>
    </location>
</feature>
<feature type="compositionally biased region" description="Basic and acidic residues" evidence="1">
    <location>
        <begin position="1"/>
        <end position="11"/>
    </location>
</feature>
<dbReference type="InterPro" id="IPR000647">
    <property type="entry name" value="CTF/NFI"/>
</dbReference>
<proteinExistence type="predicted"/>
<organism evidence="2 3">
    <name type="scientific">Synaphobranchus kaupii</name>
    <name type="common">Kaup's arrowtooth eel</name>
    <dbReference type="NCBI Taxonomy" id="118154"/>
    <lineage>
        <taxon>Eukaryota</taxon>
        <taxon>Metazoa</taxon>
        <taxon>Chordata</taxon>
        <taxon>Craniata</taxon>
        <taxon>Vertebrata</taxon>
        <taxon>Euteleostomi</taxon>
        <taxon>Actinopterygii</taxon>
        <taxon>Neopterygii</taxon>
        <taxon>Teleostei</taxon>
        <taxon>Anguilliformes</taxon>
        <taxon>Synaphobranchidae</taxon>
        <taxon>Synaphobranchus</taxon>
    </lineage>
</organism>
<sequence length="140" mass="14896">MDGCGGERVEAESQQSGSPSNNEPGKNPPGYLEDSFIKSGVFSVSELVRVSRTAITHGAAVNFSITDMPSQPYYHDLNSSVGLHRSSVVPARQQTAQDPSPRRQHGDQPVGRLLLLPPAPQAAGAGPGTRETKQTCRHPP</sequence>
<gene>
    <name evidence="2" type="ORF">SKAU_G00030830</name>
</gene>
<evidence type="ECO:0000256" key="1">
    <source>
        <dbReference type="SAM" id="MobiDB-lite"/>
    </source>
</evidence>
<dbReference type="Proteomes" id="UP001152622">
    <property type="component" value="Chromosome 1"/>
</dbReference>
<feature type="region of interest" description="Disordered" evidence="1">
    <location>
        <begin position="1"/>
        <end position="34"/>
    </location>
</feature>
<protein>
    <submittedName>
        <fullName evidence="2">Uncharacterized protein</fullName>
    </submittedName>
</protein>
<evidence type="ECO:0000313" key="2">
    <source>
        <dbReference type="EMBL" id="KAJ8382305.1"/>
    </source>
</evidence>
<dbReference type="OrthoDB" id="10055441at2759"/>
<dbReference type="EMBL" id="JAINUF010000001">
    <property type="protein sequence ID" value="KAJ8382305.1"/>
    <property type="molecule type" value="Genomic_DNA"/>
</dbReference>
<accession>A0A9Q1JF29</accession>
<dbReference type="AlphaFoldDB" id="A0A9Q1JF29"/>
<reference evidence="2" key="1">
    <citation type="journal article" date="2023" name="Science">
        <title>Genome structures resolve the early diversification of teleost fishes.</title>
        <authorList>
            <person name="Parey E."/>
            <person name="Louis A."/>
            <person name="Montfort J."/>
            <person name="Bouchez O."/>
            <person name="Roques C."/>
            <person name="Iampietro C."/>
            <person name="Lluch J."/>
            <person name="Castinel A."/>
            <person name="Donnadieu C."/>
            <person name="Desvignes T."/>
            <person name="Floi Bucao C."/>
            <person name="Jouanno E."/>
            <person name="Wen M."/>
            <person name="Mejri S."/>
            <person name="Dirks R."/>
            <person name="Jansen H."/>
            <person name="Henkel C."/>
            <person name="Chen W.J."/>
            <person name="Zahm M."/>
            <person name="Cabau C."/>
            <person name="Klopp C."/>
            <person name="Thompson A.W."/>
            <person name="Robinson-Rechavi M."/>
            <person name="Braasch I."/>
            <person name="Lecointre G."/>
            <person name="Bobe J."/>
            <person name="Postlethwait J.H."/>
            <person name="Berthelot C."/>
            <person name="Roest Crollius H."/>
            <person name="Guiguen Y."/>
        </authorList>
    </citation>
    <scope>NUCLEOTIDE SEQUENCE</scope>
    <source>
        <strain evidence="2">WJC10195</strain>
    </source>
</reference>
<feature type="compositionally biased region" description="Low complexity" evidence="1">
    <location>
        <begin position="111"/>
        <end position="124"/>
    </location>
</feature>
<keyword evidence="3" id="KW-1185">Reference proteome</keyword>
<dbReference type="GO" id="GO:0003700">
    <property type="term" value="F:DNA-binding transcription factor activity"/>
    <property type="evidence" value="ECO:0007669"/>
    <property type="project" value="InterPro"/>
</dbReference>
<name>A0A9Q1JF29_SYNKA</name>
<comment type="caution">
    <text evidence="2">The sequence shown here is derived from an EMBL/GenBank/DDBJ whole genome shotgun (WGS) entry which is preliminary data.</text>
</comment>
<dbReference type="GO" id="GO:0005634">
    <property type="term" value="C:nucleus"/>
    <property type="evidence" value="ECO:0007669"/>
    <property type="project" value="InterPro"/>
</dbReference>